<dbReference type="AlphaFoldDB" id="A0A3D8R7Y0"/>
<dbReference type="EMBL" id="PDLN01000012">
    <property type="protein sequence ID" value="RDW69934.1"/>
    <property type="molecule type" value="Genomic_DNA"/>
</dbReference>
<gene>
    <name evidence="1" type="ORF">BP5796_08331</name>
</gene>
<protein>
    <submittedName>
        <fullName evidence="1">Uncharacterized protein</fullName>
    </submittedName>
</protein>
<comment type="caution">
    <text evidence="1">The sequence shown here is derived from an EMBL/GenBank/DDBJ whole genome shotgun (WGS) entry which is preliminary data.</text>
</comment>
<dbReference type="Proteomes" id="UP000256328">
    <property type="component" value="Unassembled WGS sequence"/>
</dbReference>
<organism evidence="1 2">
    <name type="scientific">Coleophoma crateriformis</name>
    <dbReference type="NCBI Taxonomy" id="565419"/>
    <lineage>
        <taxon>Eukaryota</taxon>
        <taxon>Fungi</taxon>
        <taxon>Dikarya</taxon>
        <taxon>Ascomycota</taxon>
        <taxon>Pezizomycotina</taxon>
        <taxon>Leotiomycetes</taxon>
        <taxon>Helotiales</taxon>
        <taxon>Dermateaceae</taxon>
        <taxon>Coleophoma</taxon>
    </lineage>
</organism>
<evidence type="ECO:0000313" key="1">
    <source>
        <dbReference type="EMBL" id="RDW69934.1"/>
    </source>
</evidence>
<keyword evidence="2" id="KW-1185">Reference proteome</keyword>
<name>A0A3D8R7Y0_9HELO</name>
<sequence>MHSQTSWATSIVLPSIDTAHREGQLPWHLEGGPSSQEGGHVFPQRVEHPQCAQQWSVAAGHLSYILPRPAVPACDGMVSAVYGLRHRRYPDVLPAIGISACLRVGLSESPPAGRITKQGIVRPVLAKVMSPTSTCVARPPRPCLMWGPAARVA</sequence>
<evidence type="ECO:0000313" key="2">
    <source>
        <dbReference type="Proteomes" id="UP000256328"/>
    </source>
</evidence>
<proteinExistence type="predicted"/>
<reference evidence="1 2" key="1">
    <citation type="journal article" date="2018" name="IMA Fungus">
        <title>IMA Genome-F 9: Draft genome sequence of Annulohypoxylon stygium, Aspergillus mulundensis, Berkeleyomyces basicola (syn. Thielaviopsis basicola), Ceratocystis smalleyi, two Cercospora beticola strains, Coleophoma cylindrospora, Fusarium fracticaudum, Phialophora cf. hyalina, and Morchella septimelata.</title>
        <authorList>
            <person name="Wingfield B.D."/>
            <person name="Bills G.F."/>
            <person name="Dong Y."/>
            <person name="Huang W."/>
            <person name="Nel W.J."/>
            <person name="Swalarsk-Parry B.S."/>
            <person name="Vaghefi N."/>
            <person name="Wilken P.M."/>
            <person name="An Z."/>
            <person name="de Beer Z.W."/>
            <person name="De Vos L."/>
            <person name="Chen L."/>
            <person name="Duong T.A."/>
            <person name="Gao Y."/>
            <person name="Hammerbacher A."/>
            <person name="Kikkert J.R."/>
            <person name="Li Y."/>
            <person name="Li H."/>
            <person name="Li K."/>
            <person name="Li Q."/>
            <person name="Liu X."/>
            <person name="Ma X."/>
            <person name="Naidoo K."/>
            <person name="Pethybridge S.J."/>
            <person name="Sun J."/>
            <person name="Steenkamp E.T."/>
            <person name="van der Nest M.A."/>
            <person name="van Wyk S."/>
            <person name="Wingfield M.J."/>
            <person name="Xiong C."/>
            <person name="Yue Q."/>
            <person name="Zhang X."/>
        </authorList>
    </citation>
    <scope>NUCLEOTIDE SEQUENCE [LARGE SCALE GENOMIC DNA]</scope>
    <source>
        <strain evidence="1 2">BP5796</strain>
    </source>
</reference>
<accession>A0A3D8R7Y0</accession>